<accession>A0A1H9CCK6</accession>
<dbReference type="AlphaFoldDB" id="A0A1H9CCK6"/>
<keyword evidence="4" id="KW-1185">Reference proteome</keyword>
<keyword evidence="1" id="KW-0175">Coiled coil</keyword>
<dbReference type="OrthoDB" id="5796609at2"/>
<organism evidence="3 4">
    <name type="scientific">Ectothiorhodospira magna</name>
    <dbReference type="NCBI Taxonomy" id="867345"/>
    <lineage>
        <taxon>Bacteria</taxon>
        <taxon>Pseudomonadati</taxon>
        <taxon>Pseudomonadota</taxon>
        <taxon>Gammaproteobacteria</taxon>
        <taxon>Chromatiales</taxon>
        <taxon>Ectothiorhodospiraceae</taxon>
        <taxon>Ectothiorhodospira</taxon>
    </lineage>
</organism>
<feature type="coiled-coil region" evidence="1">
    <location>
        <begin position="18"/>
        <end position="45"/>
    </location>
</feature>
<evidence type="ECO:0000256" key="1">
    <source>
        <dbReference type="SAM" id="Coils"/>
    </source>
</evidence>
<feature type="compositionally biased region" description="Pro residues" evidence="2">
    <location>
        <begin position="86"/>
        <end position="95"/>
    </location>
</feature>
<dbReference type="STRING" id="867345.SAMN05421693_11336"/>
<protein>
    <submittedName>
        <fullName evidence="3">Uncharacterized protein</fullName>
    </submittedName>
</protein>
<evidence type="ECO:0000313" key="4">
    <source>
        <dbReference type="Proteomes" id="UP000199496"/>
    </source>
</evidence>
<dbReference type="Proteomes" id="UP000199496">
    <property type="component" value="Unassembled WGS sequence"/>
</dbReference>
<evidence type="ECO:0000313" key="3">
    <source>
        <dbReference type="EMBL" id="SEP98727.1"/>
    </source>
</evidence>
<feature type="region of interest" description="Disordered" evidence="2">
    <location>
        <begin position="76"/>
        <end position="95"/>
    </location>
</feature>
<evidence type="ECO:0000256" key="2">
    <source>
        <dbReference type="SAM" id="MobiDB-lite"/>
    </source>
</evidence>
<dbReference type="RefSeq" id="WP_090206266.1">
    <property type="nucleotide sequence ID" value="NZ_FOFO01000013.1"/>
</dbReference>
<reference evidence="3 4" key="1">
    <citation type="submission" date="2016-10" db="EMBL/GenBank/DDBJ databases">
        <authorList>
            <person name="de Groot N.N."/>
        </authorList>
    </citation>
    <scope>NUCLEOTIDE SEQUENCE [LARGE SCALE GENOMIC DNA]</scope>
    <source>
        <strain evidence="3 4">B7-7</strain>
    </source>
</reference>
<name>A0A1H9CCK6_9GAMM</name>
<gene>
    <name evidence="3" type="ORF">SAMN05421693_11336</name>
</gene>
<proteinExistence type="predicted"/>
<dbReference type="EMBL" id="FOFO01000013">
    <property type="protein sequence ID" value="SEP98727.1"/>
    <property type="molecule type" value="Genomic_DNA"/>
</dbReference>
<sequence length="95" mass="10945">MKTKRLLARLAGFLSADQTAQREELKSIRKVLKKLKAKERDLNARLEQTPPGDEYEEIAQKLQVIYAQRRKGVERVRALKGRTPQDPLPEDQPPP</sequence>